<accession>A0ABS3TIV2</accession>
<gene>
    <name evidence="2" type="ORF">J4D97_23360</name>
</gene>
<organism evidence="2 3">
    <name type="scientific">Hymenobacter defluvii</name>
    <dbReference type="NCBI Taxonomy" id="2054411"/>
    <lineage>
        <taxon>Bacteria</taxon>
        <taxon>Pseudomonadati</taxon>
        <taxon>Bacteroidota</taxon>
        <taxon>Cytophagia</taxon>
        <taxon>Cytophagales</taxon>
        <taxon>Hymenobacteraceae</taxon>
        <taxon>Hymenobacter</taxon>
    </lineage>
</organism>
<proteinExistence type="predicted"/>
<evidence type="ECO:0000313" key="3">
    <source>
        <dbReference type="Proteomes" id="UP000670527"/>
    </source>
</evidence>
<keyword evidence="3" id="KW-1185">Reference proteome</keyword>
<evidence type="ECO:0000313" key="2">
    <source>
        <dbReference type="EMBL" id="MBO3273597.1"/>
    </source>
</evidence>
<protein>
    <submittedName>
        <fullName evidence="2">Uncharacterized protein</fullName>
    </submittedName>
</protein>
<feature type="compositionally biased region" description="Polar residues" evidence="1">
    <location>
        <begin position="42"/>
        <end position="54"/>
    </location>
</feature>
<evidence type="ECO:0000256" key="1">
    <source>
        <dbReference type="SAM" id="MobiDB-lite"/>
    </source>
</evidence>
<sequence>TKCGANVTGLCFQSKLNLSECEYWVPTSSNSPNKATKKATLASGQNRVKKQPTTEGVEWTGFPLRLTEIEQISRRANPLIIA</sequence>
<dbReference type="Proteomes" id="UP000670527">
    <property type="component" value="Unassembled WGS sequence"/>
</dbReference>
<feature type="non-terminal residue" evidence="2">
    <location>
        <position position="1"/>
    </location>
</feature>
<reference evidence="2 3" key="1">
    <citation type="submission" date="2021-03" db="EMBL/GenBank/DDBJ databases">
        <authorList>
            <person name="Kim M.K."/>
        </authorList>
    </citation>
    <scope>NUCLEOTIDE SEQUENCE [LARGE SCALE GENOMIC DNA]</scope>
    <source>
        <strain evidence="2 3">BT507</strain>
    </source>
</reference>
<dbReference type="RefSeq" id="WP_208309677.1">
    <property type="nucleotide sequence ID" value="NZ_JAGETX010000146.1"/>
</dbReference>
<feature type="region of interest" description="Disordered" evidence="1">
    <location>
        <begin position="29"/>
        <end position="54"/>
    </location>
</feature>
<feature type="non-terminal residue" evidence="2">
    <location>
        <position position="82"/>
    </location>
</feature>
<name>A0ABS3TIV2_9BACT</name>
<comment type="caution">
    <text evidence="2">The sequence shown here is derived from an EMBL/GenBank/DDBJ whole genome shotgun (WGS) entry which is preliminary data.</text>
</comment>
<dbReference type="EMBL" id="JAGETX010000146">
    <property type="protein sequence ID" value="MBO3273597.1"/>
    <property type="molecule type" value="Genomic_DNA"/>
</dbReference>